<dbReference type="AlphaFoldDB" id="A0AAE0NFE8"/>
<evidence type="ECO:0000313" key="2">
    <source>
        <dbReference type="EMBL" id="KAK3380551.1"/>
    </source>
</evidence>
<sequence>PRPQGSRPPGHRRSGQHPLGQSLREPARCYERTPTPITTTMTTPNNTHPALPISAPNQHSPFSTRLDGKETSKSERKTTRKCLARSAMTIRVFRAAASRCLCAHARKMKWKTTSQTTLYIQQTIFYRKPCDFGNNFGAERQGYNLNAFLFKLTSDGTPNHVIMNTRRLGEALINPSIRDALKVQGIELESRDEAMGKKTERS</sequence>
<organism evidence="2 3">
    <name type="scientific">Lasiosphaeria ovina</name>
    <dbReference type="NCBI Taxonomy" id="92902"/>
    <lineage>
        <taxon>Eukaryota</taxon>
        <taxon>Fungi</taxon>
        <taxon>Dikarya</taxon>
        <taxon>Ascomycota</taxon>
        <taxon>Pezizomycotina</taxon>
        <taxon>Sordariomycetes</taxon>
        <taxon>Sordariomycetidae</taxon>
        <taxon>Sordariales</taxon>
        <taxon>Lasiosphaeriaceae</taxon>
        <taxon>Lasiosphaeria</taxon>
    </lineage>
</organism>
<comment type="caution">
    <text evidence="2">The sequence shown here is derived from an EMBL/GenBank/DDBJ whole genome shotgun (WGS) entry which is preliminary data.</text>
</comment>
<feature type="compositionally biased region" description="Low complexity" evidence="1">
    <location>
        <begin position="33"/>
        <end position="49"/>
    </location>
</feature>
<reference evidence="2" key="2">
    <citation type="submission" date="2023-06" db="EMBL/GenBank/DDBJ databases">
        <authorList>
            <consortium name="Lawrence Berkeley National Laboratory"/>
            <person name="Haridas S."/>
            <person name="Hensen N."/>
            <person name="Bonometti L."/>
            <person name="Westerberg I."/>
            <person name="Brannstrom I.O."/>
            <person name="Guillou S."/>
            <person name="Cros-Aarteil S."/>
            <person name="Calhoun S."/>
            <person name="Kuo A."/>
            <person name="Mondo S."/>
            <person name="Pangilinan J."/>
            <person name="Riley R."/>
            <person name="Labutti K."/>
            <person name="Andreopoulos B."/>
            <person name="Lipzen A."/>
            <person name="Chen C."/>
            <person name="Yanf M."/>
            <person name="Daum C."/>
            <person name="Ng V."/>
            <person name="Clum A."/>
            <person name="Steindorff A."/>
            <person name="Ohm R."/>
            <person name="Martin F."/>
            <person name="Silar P."/>
            <person name="Natvig D."/>
            <person name="Lalanne C."/>
            <person name="Gautier V."/>
            <person name="Ament-Velasquez S.L."/>
            <person name="Kruys A."/>
            <person name="Hutchinson M.I."/>
            <person name="Powell A.J."/>
            <person name="Barry K."/>
            <person name="Miller A.N."/>
            <person name="Grigoriev I.V."/>
            <person name="Debuchy R."/>
            <person name="Gladieux P."/>
            <person name="Thoren M.H."/>
            <person name="Johannesson H."/>
        </authorList>
    </citation>
    <scope>NUCLEOTIDE SEQUENCE</scope>
    <source>
        <strain evidence="2">CBS 958.72</strain>
    </source>
</reference>
<dbReference type="EMBL" id="JAULSN010000002">
    <property type="protein sequence ID" value="KAK3380551.1"/>
    <property type="molecule type" value="Genomic_DNA"/>
</dbReference>
<feature type="non-terminal residue" evidence="2">
    <location>
        <position position="202"/>
    </location>
</feature>
<evidence type="ECO:0000313" key="3">
    <source>
        <dbReference type="Proteomes" id="UP001287356"/>
    </source>
</evidence>
<gene>
    <name evidence="2" type="ORF">B0T24DRAFT_697051</name>
</gene>
<proteinExistence type="predicted"/>
<accession>A0AAE0NFE8</accession>
<feature type="compositionally biased region" description="Basic and acidic residues" evidence="1">
    <location>
        <begin position="66"/>
        <end position="77"/>
    </location>
</feature>
<reference evidence="2" key="1">
    <citation type="journal article" date="2023" name="Mol. Phylogenet. Evol.">
        <title>Genome-scale phylogeny and comparative genomics of the fungal order Sordariales.</title>
        <authorList>
            <person name="Hensen N."/>
            <person name="Bonometti L."/>
            <person name="Westerberg I."/>
            <person name="Brannstrom I.O."/>
            <person name="Guillou S."/>
            <person name="Cros-Aarteil S."/>
            <person name="Calhoun S."/>
            <person name="Haridas S."/>
            <person name="Kuo A."/>
            <person name="Mondo S."/>
            <person name="Pangilinan J."/>
            <person name="Riley R."/>
            <person name="LaButti K."/>
            <person name="Andreopoulos B."/>
            <person name="Lipzen A."/>
            <person name="Chen C."/>
            <person name="Yan M."/>
            <person name="Daum C."/>
            <person name="Ng V."/>
            <person name="Clum A."/>
            <person name="Steindorff A."/>
            <person name="Ohm R.A."/>
            <person name="Martin F."/>
            <person name="Silar P."/>
            <person name="Natvig D.O."/>
            <person name="Lalanne C."/>
            <person name="Gautier V."/>
            <person name="Ament-Velasquez S.L."/>
            <person name="Kruys A."/>
            <person name="Hutchinson M.I."/>
            <person name="Powell A.J."/>
            <person name="Barry K."/>
            <person name="Miller A.N."/>
            <person name="Grigoriev I.V."/>
            <person name="Debuchy R."/>
            <person name="Gladieux P."/>
            <person name="Hiltunen Thoren M."/>
            <person name="Johannesson H."/>
        </authorList>
    </citation>
    <scope>NUCLEOTIDE SEQUENCE</scope>
    <source>
        <strain evidence="2">CBS 958.72</strain>
    </source>
</reference>
<dbReference type="Proteomes" id="UP001287356">
    <property type="component" value="Unassembled WGS sequence"/>
</dbReference>
<feature type="region of interest" description="Disordered" evidence="1">
    <location>
        <begin position="1"/>
        <end position="79"/>
    </location>
</feature>
<protein>
    <submittedName>
        <fullName evidence="2">Uncharacterized protein</fullName>
    </submittedName>
</protein>
<keyword evidence="3" id="KW-1185">Reference proteome</keyword>
<evidence type="ECO:0000256" key="1">
    <source>
        <dbReference type="SAM" id="MobiDB-lite"/>
    </source>
</evidence>
<name>A0AAE0NFE8_9PEZI</name>